<keyword evidence="10" id="KW-1185">Reference proteome</keyword>
<evidence type="ECO:0000259" key="8">
    <source>
        <dbReference type="Pfam" id="PF00749"/>
    </source>
</evidence>
<protein>
    <submittedName>
        <fullName evidence="9">Glutamyl-Q tRNA(Asp) synthetase</fullName>
    </submittedName>
</protein>
<dbReference type="GO" id="GO:0006424">
    <property type="term" value="P:glutamyl-tRNA aminoacylation"/>
    <property type="evidence" value="ECO:0007669"/>
    <property type="project" value="TreeGrafter"/>
</dbReference>
<evidence type="ECO:0000256" key="6">
    <source>
        <dbReference type="ARBA" id="ARBA00023146"/>
    </source>
</evidence>
<keyword evidence="6 7" id="KW-0030">Aminoacyl-tRNA synthetase</keyword>
<evidence type="ECO:0000256" key="5">
    <source>
        <dbReference type="ARBA" id="ARBA00022840"/>
    </source>
</evidence>
<name>A0A1I3D4S6_9RHOB</name>
<dbReference type="GO" id="GO:0005829">
    <property type="term" value="C:cytosol"/>
    <property type="evidence" value="ECO:0007669"/>
    <property type="project" value="TreeGrafter"/>
</dbReference>
<proteinExistence type="inferred from homology"/>
<evidence type="ECO:0000313" key="10">
    <source>
        <dbReference type="Proteomes" id="UP000199377"/>
    </source>
</evidence>
<dbReference type="PANTHER" id="PTHR43311">
    <property type="entry name" value="GLUTAMATE--TRNA LIGASE"/>
    <property type="match status" value="1"/>
</dbReference>
<keyword evidence="2" id="KW-0479">Metal-binding</keyword>
<dbReference type="InterPro" id="IPR000924">
    <property type="entry name" value="Glu/Gln-tRNA-synth"/>
</dbReference>
<feature type="domain" description="Glutamyl/glutaminyl-tRNA synthetase class Ib catalytic" evidence="8">
    <location>
        <begin position="186"/>
        <end position="276"/>
    </location>
</feature>
<dbReference type="InterPro" id="IPR020058">
    <property type="entry name" value="Glu/Gln-tRNA-synth_Ib_cat-dom"/>
</dbReference>
<dbReference type="InterPro" id="IPR049940">
    <property type="entry name" value="GluQ/Sye"/>
</dbReference>
<keyword evidence="5 7" id="KW-0067">ATP-binding</keyword>
<dbReference type="InterPro" id="IPR001412">
    <property type="entry name" value="aa-tRNA-synth_I_CS"/>
</dbReference>
<dbReference type="PANTHER" id="PTHR43311:SF1">
    <property type="entry name" value="GLUTAMYL-Q TRNA(ASP) SYNTHETASE"/>
    <property type="match status" value="1"/>
</dbReference>
<dbReference type="AlphaFoldDB" id="A0A1I3D4S6"/>
<dbReference type="SUPFAM" id="SSF52374">
    <property type="entry name" value="Nucleotidylyl transferase"/>
    <property type="match status" value="1"/>
</dbReference>
<evidence type="ECO:0000256" key="2">
    <source>
        <dbReference type="ARBA" id="ARBA00022723"/>
    </source>
</evidence>
<dbReference type="InterPro" id="IPR014729">
    <property type="entry name" value="Rossmann-like_a/b/a_fold"/>
</dbReference>
<dbReference type="GO" id="GO:0005524">
    <property type="term" value="F:ATP binding"/>
    <property type="evidence" value="ECO:0007669"/>
    <property type="project" value="UniProtKB-KW"/>
</dbReference>
<dbReference type="OrthoDB" id="9807503at2"/>
<accession>A0A1I3D4S6</accession>
<dbReference type="NCBIfam" id="NF004315">
    <property type="entry name" value="PRK05710.1-4"/>
    <property type="match status" value="1"/>
</dbReference>
<keyword evidence="7" id="KW-0648">Protein biosynthesis</keyword>
<dbReference type="PRINTS" id="PR00987">
    <property type="entry name" value="TRNASYNTHGLU"/>
</dbReference>
<keyword evidence="1 7" id="KW-0436">Ligase</keyword>
<dbReference type="Proteomes" id="UP000199377">
    <property type="component" value="Unassembled WGS sequence"/>
</dbReference>
<dbReference type="STRING" id="1114924.SAMN05216258_102389"/>
<dbReference type="RefSeq" id="WP_092858401.1">
    <property type="nucleotide sequence ID" value="NZ_FOQH01000002.1"/>
</dbReference>
<keyword evidence="4" id="KW-0862">Zinc</keyword>
<organism evidence="9 10">
    <name type="scientific">Albimonas pacifica</name>
    <dbReference type="NCBI Taxonomy" id="1114924"/>
    <lineage>
        <taxon>Bacteria</taxon>
        <taxon>Pseudomonadati</taxon>
        <taxon>Pseudomonadota</taxon>
        <taxon>Alphaproteobacteria</taxon>
        <taxon>Rhodobacterales</taxon>
        <taxon>Paracoccaceae</taxon>
        <taxon>Albimonas</taxon>
    </lineage>
</organism>
<sequence length="285" mass="30878">MHTERFAPSPNGRLHLGHAFSAMLAHDAARAAGGRFLLRLEDIDRSRARPEFERAIEEDLAWLGLQWETPVLRQSARGAAYAAALETLRARGLLYPCACTRKDILAALDAPQEGGPDGPVYPGTCRHSPPDPALPHALRLDMAAAVEALGGARALADLTFEELDRGPQGETGTQPLCADWLIGACGDVVLARKDGAAAYHLAVVVDDAFQEATHVTRGRDLFPATPIHRLLQALLGLPTPLYRHHRLIRDAAGRRLAKRDRDAGLHELREAGVTPSEIRARVGLP</sequence>
<dbReference type="EMBL" id="FOQH01000002">
    <property type="protein sequence ID" value="SFH81753.1"/>
    <property type="molecule type" value="Genomic_DNA"/>
</dbReference>
<evidence type="ECO:0000256" key="7">
    <source>
        <dbReference type="RuleBase" id="RU363037"/>
    </source>
</evidence>
<gene>
    <name evidence="9" type="ORF">SAMN05216258_102389</name>
</gene>
<dbReference type="Pfam" id="PF00749">
    <property type="entry name" value="tRNA-synt_1c"/>
    <property type="match status" value="2"/>
</dbReference>
<evidence type="ECO:0000256" key="4">
    <source>
        <dbReference type="ARBA" id="ARBA00022833"/>
    </source>
</evidence>
<feature type="domain" description="Glutamyl/glutaminyl-tRNA synthetase class Ib catalytic" evidence="8">
    <location>
        <begin position="5"/>
        <end position="108"/>
    </location>
</feature>
<comment type="similarity">
    <text evidence="7">Belongs to the class-I aminoacyl-tRNA synthetase family.</text>
</comment>
<evidence type="ECO:0000256" key="3">
    <source>
        <dbReference type="ARBA" id="ARBA00022741"/>
    </source>
</evidence>
<dbReference type="Gene3D" id="3.40.50.620">
    <property type="entry name" value="HUPs"/>
    <property type="match status" value="1"/>
</dbReference>
<dbReference type="PROSITE" id="PS00178">
    <property type="entry name" value="AA_TRNA_LIGASE_I"/>
    <property type="match status" value="1"/>
</dbReference>
<evidence type="ECO:0000313" key="9">
    <source>
        <dbReference type="EMBL" id="SFH81753.1"/>
    </source>
</evidence>
<keyword evidence="3 7" id="KW-0547">Nucleotide-binding</keyword>
<evidence type="ECO:0000256" key="1">
    <source>
        <dbReference type="ARBA" id="ARBA00022598"/>
    </source>
</evidence>
<reference evidence="9 10" key="1">
    <citation type="submission" date="2016-10" db="EMBL/GenBank/DDBJ databases">
        <authorList>
            <person name="de Groot N.N."/>
        </authorList>
    </citation>
    <scope>NUCLEOTIDE SEQUENCE [LARGE SCALE GENOMIC DNA]</scope>
    <source>
        <strain evidence="9 10">CGMCC 1.11030</strain>
    </source>
</reference>
<dbReference type="GO" id="GO:0004818">
    <property type="term" value="F:glutamate-tRNA ligase activity"/>
    <property type="evidence" value="ECO:0007669"/>
    <property type="project" value="TreeGrafter"/>
</dbReference>